<comment type="caution">
    <text evidence="22">The sequence shown here is derived from an EMBL/GenBank/DDBJ whole genome shotgun (WGS) entry which is preliminary data.</text>
</comment>
<evidence type="ECO:0000313" key="22">
    <source>
        <dbReference type="EMBL" id="KAK4300238.1"/>
    </source>
</evidence>
<keyword evidence="15" id="KW-0464">Manganese</keyword>
<keyword evidence="9" id="KW-0479">Metal-binding</keyword>
<evidence type="ECO:0000256" key="18">
    <source>
        <dbReference type="ARBA" id="ARBA00032181"/>
    </source>
</evidence>
<evidence type="ECO:0000256" key="20">
    <source>
        <dbReference type="ARBA" id="ARBA00047852"/>
    </source>
</evidence>
<dbReference type="Proteomes" id="UP001292094">
    <property type="component" value="Unassembled WGS sequence"/>
</dbReference>
<gene>
    <name evidence="22" type="ORF">Pmani_027574</name>
</gene>
<reference evidence="22" key="1">
    <citation type="submission" date="2023-11" db="EMBL/GenBank/DDBJ databases">
        <title>Genome assemblies of two species of porcelain crab, Petrolisthes cinctipes and Petrolisthes manimaculis (Anomura: Porcellanidae).</title>
        <authorList>
            <person name="Angst P."/>
        </authorList>
    </citation>
    <scope>NUCLEOTIDE SEQUENCE</scope>
    <source>
        <strain evidence="22">PB745_02</strain>
        <tissue evidence="22">Gill</tissue>
    </source>
</reference>
<sequence>MSQGRATRGGRVARWEAREKEHPGEAKVTISHPVTNFEFFYEPFYVARDDVPPHDERFLGYGFTRNTQVYEMHVSGYGFHVLSPIFTLHWGMQVKRTRPAWREKQNNVNRRLFEGFKREVYARYGKDPLNMMAGNRNGGRSNARKQQQQQQPNLQQLQPPEHAKQQQPQNNT</sequence>
<dbReference type="GO" id="GO:0015020">
    <property type="term" value="F:glucuronosyltransferase activity"/>
    <property type="evidence" value="ECO:0007669"/>
    <property type="project" value="InterPro"/>
</dbReference>
<evidence type="ECO:0000256" key="4">
    <source>
        <dbReference type="ARBA" id="ARBA00008539"/>
    </source>
</evidence>
<evidence type="ECO:0000256" key="3">
    <source>
        <dbReference type="ARBA" id="ARBA00004922"/>
    </source>
</evidence>
<evidence type="ECO:0000256" key="21">
    <source>
        <dbReference type="SAM" id="MobiDB-lite"/>
    </source>
</evidence>
<feature type="compositionally biased region" description="Low complexity" evidence="21">
    <location>
        <begin position="146"/>
        <end position="160"/>
    </location>
</feature>
<evidence type="ECO:0000256" key="1">
    <source>
        <dbReference type="ARBA" id="ARBA00001936"/>
    </source>
</evidence>
<dbReference type="GO" id="GO:0000139">
    <property type="term" value="C:Golgi membrane"/>
    <property type="evidence" value="ECO:0007669"/>
    <property type="project" value="UniProtKB-SubCell"/>
</dbReference>
<feature type="region of interest" description="Disordered" evidence="21">
    <location>
        <begin position="1"/>
        <end position="24"/>
    </location>
</feature>
<keyword evidence="6" id="KW-0328">Glycosyltransferase</keyword>
<keyword evidence="8" id="KW-0812">Transmembrane</keyword>
<comment type="catalytic activity">
    <reaction evidence="20">
        <text>3-O-[beta-D-Xyl-(1-&gt;4)-Rib-ol-P-Rib-ol-P-3-beta-D-GalNAc-(1-&gt;3)-beta-D-GlcNAc-(1-&gt;4)-(O-6-P-alpha-D-Man)]-Thr-[protein] + UDP-alpha-D-glucuronate = 3-O-[beta-D-GlcA-(1-&gt;3)-beta-D-Xyl-(1-&gt;4)-Rib-ol-P-Rib-ol-P-3-beta-D-GalNAc-(1-&gt;3)-beta-D-GlcNAc-(1-&gt;4)-(O-6-P-alpha-D-Man)]-Thr-[protein] + UDP + H(+)</text>
        <dbReference type="Rhea" id="RHEA:46860"/>
        <dbReference type="Rhea" id="RHEA-COMP:15023"/>
        <dbReference type="Rhea" id="RHEA-COMP:17482"/>
        <dbReference type="ChEBI" id="CHEBI:15378"/>
        <dbReference type="ChEBI" id="CHEBI:58052"/>
        <dbReference type="ChEBI" id="CHEBI:58223"/>
        <dbReference type="ChEBI" id="CHEBI:142405"/>
        <dbReference type="ChEBI" id="CHEBI:177336"/>
    </reaction>
</comment>
<organism evidence="22 23">
    <name type="scientific">Petrolisthes manimaculis</name>
    <dbReference type="NCBI Taxonomy" id="1843537"/>
    <lineage>
        <taxon>Eukaryota</taxon>
        <taxon>Metazoa</taxon>
        <taxon>Ecdysozoa</taxon>
        <taxon>Arthropoda</taxon>
        <taxon>Crustacea</taxon>
        <taxon>Multicrustacea</taxon>
        <taxon>Malacostraca</taxon>
        <taxon>Eumalacostraca</taxon>
        <taxon>Eucarida</taxon>
        <taxon>Decapoda</taxon>
        <taxon>Pleocyemata</taxon>
        <taxon>Anomura</taxon>
        <taxon>Galatheoidea</taxon>
        <taxon>Porcellanidae</taxon>
        <taxon>Petrolisthes</taxon>
    </lineage>
</organism>
<keyword evidence="7" id="KW-0808">Transferase</keyword>
<dbReference type="Pfam" id="PF13896">
    <property type="entry name" value="Glyco_transf_49"/>
    <property type="match status" value="1"/>
</dbReference>
<evidence type="ECO:0000313" key="23">
    <source>
        <dbReference type="Proteomes" id="UP001292094"/>
    </source>
</evidence>
<comment type="similarity">
    <text evidence="4">Belongs to the glycosyltransferase 49 family.</text>
</comment>
<evidence type="ECO:0000256" key="2">
    <source>
        <dbReference type="ARBA" id="ARBA00004323"/>
    </source>
</evidence>
<evidence type="ECO:0000256" key="15">
    <source>
        <dbReference type="ARBA" id="ARBA00023211"/>
    </source>
</evidence>
<evidence type="ECO:0000256" key="17">
    <source>
        <dbReference type="ARBA" id="ARBA00032175"/>
    </source>
</evidence>
<proteinExistence type="inferred from homology"/>
<evidence type="ECO:0000256" key="13">
    <source>
        <dbReference type="ARBA" id="ARBA00023136"/>
    </source>
</evidence>
<evidence type="ECO:0000256" key="7">
    <source>
        <dbReference type="ARBA" id="ARBA00022679"/>
    </source>
</evidence>
<keyword evidence="14" id="KW-0325">Glycoprotein</keyword>
<keyword evidence="12" id="KW-0333">Golgi apparatus</keyword>
<keyword evidence="11" id="KW-1133">Transmembrane helix</keyword>
<comment type="cofactor">
    <cofactor evidence="1">
        <name>Mn(2+)</name>
        <dbReference type="ChEBI" id="CHEBI:29035"/>
    </cofactor>
</comment>
<protein>
    <recommendedName>
        <fullName evidence="5">Beta-1,4-glucuronyltransferase 1</fullName>
    </recommendedName>
    <alternativeName>
        <fullName evidence="16">I-beta-1,3-N-acetylglucosaminyltransferase</fullName>
    </alternativeName>
    <alternativeName>
        <fullName evidence="19">N-acetyllactosaminide beta-1,3-N-acetylglucosaminyltransferase</fullName>
    </alternativeName>
    <alternativeName>
        <fullName evidence="17">Poly-N-acetyllactosamine extension enzyme</fullName>
    </alternativeName>
    <alternativeName>
        <fullName evidence="18">UDP-GlcNAc:betaGal beta-1,3-N-acetylglucosaminyltransferase 1</fullName>
    </alternativeName>
</protein>
<evidence type="ECO:0000256" key="6">
    <source>
        <dbReference type="ARBA" id="ARBA00022676"/>
    </source>
</evidence>
<dbReference type="GO" id="GO:0046872">
    <property type="term" value="F:metal ion binding"/>
    <property type="evidence" value="ECO:0007669"/>
    <property type="project" value="UniProtKB-KW"/>
</dbReference>
<evidence type="ECO:0000256" key="5">
    <source>
        <dbReference type="ARBA" id="ARBA00017962"/>
    </source>
</evidence>
<dbReference type="InterPro" id="IPR043189">
    <property type="entry name" value="B4GAT1"/>
</dbReference>
<evidence type="ECO:0000256" key="9">
    <source>
        <dbReference type="ARBA" id="ARBA00022723"/>
    </source>
</evidence>
<dbReference type="PANTHER" id="PTHR46420">
    <property type="entry name" value="BETA-1,4-GLUCURONYLTRANSFERASE 1"/>
    <property type="match status" value="1"/>
</dbReference>
<keyword evidence="23" id="KW-1185">Reference proteome</keyword>
<name>A0AAE1P1W0_9EUCA</name>
<evidence type="ECO:0000256" key="14">
    <source>
        <dbReference type="ARBA" id="ARBA00023180"/>
    </source>
</evidence>
<evidence type="ECO:0000256" key="10">
    <source>
        <dbReference type="ARBA" id="ARBA00022968"/>
    </source>
</evidence>
<evidence type="ECO:0000256" key="16">
    <source>
        <dbReference type="ARBA" id="ARBA00030723"/>
    </source>
</evidence>
<keyword evidence="13" id="KW-0472">Membrane</keyword>
<dbReference type="PANTHER" id="PTHR46420:SF1">
    <property type="entry name" value="BETA-1,4-GLUCURONYLTRANSFERASE 1"/>
    <property type="match status" value="1"/>
</dbReference>
<comment type="pathway">
    <text evidence="3">Protein modification; protein glycosylation.</text>
</comment>
<evidence type="ECO:0000256" key="8">
    <source>
        <dbReference type="ARBA" id="ARBA00022692"/>
    </source>
</evidence>
<feature type="compositionally biased region" description="Basic and acidic residues" evidence="21">
    <location>
        <begin position="13"/>
        <end position="24"/>
    </location>
</feature>
<dbReference type="EMBL" id="JAWZYT010003094">
    <property type="protein sequence ID" value="KAK4300238.1"/>
    <property type="molecule type" value="Genomic_DNA"/>
</dbReference>
<keyword evidence="10" id="KW-0735">Signal-anchor</keyword>
<evidence type="ECO:0000256" key="11">
    <source>
        <dbReference type="ARBA" id="ARBA00022989"/>
    </source>
</evidence>
<dbReference type="GO" id="GO:0035269">
    <property type="term" value="P:protein O-linked glycosylation via mannose"/>
    <property type="evidence" value="ECO:0007669"/>
    <property type="project" value="TreeGrafter"/>
</dbReference>
<evidence type="ECO:0000256" key="12">
    <source>
        <dbReference type="ARBA" id="ARBA00023034"/>
    </source>
</evidence>
<dbReference type="AlphaFoldDB" id="A0AAE1P1W0"/>
<evidence type="ECO:0000256" key="19">
    <source>
        <dbReference type="ARBA" id="ARBA00033291"/>
    </source>
</evidence>
<comment type="subcellular location">
    <subcellularLocation>
        <location evidence="2">Golgi apparatus membrane</location>
        <topology evidence="2">Single-pass type II membrane protein</topology>
    </subcellularLocation>
</comment>
<accession>A0AAE1P1W0</accession>
<feature type="region of interest" description="Disordered" evidence="21">
    <location>
        <begin position="127"/>
        <end position="172"/>
    </location>
</feature>